<name>A0AB39PHA4_9ACTN</name>
<accession>A0AB39PHA4</accession>
<dbReference type="AlphaFoldDB" id="A0AB39PHA4"/>
<gene>
    <name evidence="1" type="ORF">AB5J56_39480</name>
</gene>
<dbReference type="EMBL" id="CP163435">
    <property type="protein sequence ID" value="XDQ30420.1"/>
    <property type="molecule type" value="Genomic_DNA"/>
</dbReference>
<protein>
    <submittedName>
        <fullName evidence="1">Uncharacterized protein</fullName>
    </submittedName>
</protein>
<dbReference type="RefSeq" id="WP_369240339.1">
    <property type="nucleotide sequence ID" value="NZ_CP163435.1"/>
</dbReference>
<reference evidence="1" key="1">
    <citation type="submission" date="2024-07" db="EMBL/GenBank/DDBJ databases">
        <authorList>
            <person name="Yu S.T."/>
        </authorList>
    </citation>
    <scope>NUCLEOTIDE SEQUENCE</scope>
    <source>
        <strain evidence="1">R21</strain>
    </source>
</reference>
<evidence type="ECO:0000313" key="1">
    <source>
        <dbReference type="EMBL" id="XDQ30420.1"/>
    </source>
</evidence>
<organism evidence="1">
    <name type="scientific">Streptomyces sp. R21</name>
    <dbReference type="NCBI Taxonomy" id="3238627"/>
    <lineage>
        <taxon>Bacteria</taxon>
        <taxon>Bacillati</taxon>
        <taxon>Actinomycetota</taxon>
        <taxon>Actinomycetes</taxon>
        <taxon>Kitasatosporales</taxon>
        <taxon>Streptomycetaceae</taxon>
        <taxon>Streptomyces</taxon>
    </lineage>
</organism>
<sequence length="62" mass="7330">MTTLPYEVPESDTTLLTFDGRVLELFGFGDAHRLHIRRRRRRCPCNRRGSSRRHRKPPASPR</sequence>
<proteinExistence type="predicted"/>